<evidence type="ECO:0000256" key="14">
    <source>
        <dbReference type="ARBA" id="ARBA00023034"/>
    </source>
</evidence>
<evidence type="ECO:0000256" key="16">
    <source>
        <dbReference type="ARBA" id="ARBA00023157"/>
    </source>
</evidence>
<comment type="subcellular location">
    <subcellularLocation>
        <location evidence="2">Endoplasmic reticulum membrane</location>
        <topology evidence="2">Single-pass type II membrane protein</topology>
    </subcellularLocation>
    <subcellularLocation>
        <location evidence="1">Golgi apparatus membrane</location>
        <topology evidence="1">Single-pass type II membrane protein</topology>
    </subcellularLocation>
</comment>
<comment type="catalytic activity">
    <reaction evidence="19">
        <text>UDP-alpha-D-xylose + L-seryl-[protein] = 3-O-(beta-D-xylosyl)-L-seryl-[protein] + UDP + H(+)</text>
        <dbReference type="Rhea" id="RHEA:50192"/>
        <dbReference type="Rhea" id="RHEA-COMP:9863"/>
        <dbReference type="Rhea" id="RHEA-COMP:12567"/>
        <dbReference type="ChEBI" id="CHEBI:15378"/>
        <dbReference type="ChEBI" id="CHEBI:29999"/>
        <dbReference type="ChEBI" id="CHEBI:57632"/>
        <dbReference type="ChEBI" id="CHEBI:58223"/>
        <dbReference type="ChEBI" id="CHEBI:132085"/>
        <dbReference type="EC" id="2.4.2.26"/>
    </reaction>
</comment>
<dbReference type="GO" id="GO:0050650">
    <property type="term" value="P:chondroitin sulfate proteoglycan biosynthetic process"/>
    <property type="evidence" value="ECO:0007669"/>
    <property type="project" value="TreeGrafter"/>
</dbReference>
<dbReference type="InterPro" id="IPR043538">
    <property type="entry name" value="XYLT"/>
</dbReference>
<evidence type="ECO:0000313" key="21">
    <source>
        <dbReference type="Proteomes" id="UP000728032"/>
    </source>
</evidence>
<dbReference type="EMBL" id="CAJPVJ010058649">
    <property type="protein sequence ID" value="CAG2183933.1"/>
    <property type="molecule type" value="Genomic_DNA"/>
</dbReference>
<comment type="pathway">
    <text evidence="4">Glycan metabolism; heparan sulfate biosynthesis.</text>
</comment>
<keyword evidence="12" id="KW-0735">Signal-anchor</keyword>
<evidence type="ECO:0000256" key="17">
    <source>
        <dbReference type="ARBA" id="ARBA00023180"/>
    </source>
</evidence>
<evidence type="ECO:0000256" key="11">
    <source>
        <dbReference type="ARBA" id="ARBA00022824"/>
    </source>
</evidence>
<dbReference type="EMBL" id="OC973474">
    <property type="protein sequence ID" value="CAD7668484.1"/>
    <property type="molecule type" value="Genomic_DNA"/>
</dbReference>
<reference evidence="20" key="1">
    <citation type="submission" date="2020-11" db="EMBL/GenBank/DDBJ databases">
        <authorList>
            <person name="Tran Van P."/>
        </authorList>
    </citation>
    <scope>NUCLEOTIDE SEQUENCE</scope>
</reference>
<evidence type="ECO:0000256" key="9">
    <source>
        <dbReference type="ARBA" id="ARBA00022692"/>
    </source>
</evidence>
<evidence type="ECO:0000256" key="3">
    <source>
        <dbReference type="ARBA" id="ARBA00004840"/>
    </source>
</evidence>
<evidence type="ECO:0000256" key="15">
    <source>
        <dbReference type="ARBA" id="ARBA00023136"/>
    </source>
</evidence>
<gene>
    <name evidence="20" type="ORF">ONB1V03_LOCUS23353</name>
</gene>
<evidence type="ECO:0000256" key="8">
    <source>
        <dbReference type="ARBA" id="ARBA00022679"/>
    </source>
</evidence>
<keyword evidence="13" id="KW-1133">Transmembrane helix</keyword>
<evidence type="ECO:0000313" key="20">
    <source>
        <dbReference type="EMBL" id="CAD7668484.1"/>
    </source>
</evidence>
<proteinExistence type="inferred from homology"/>
<keyword evidence="7" id="KW-0328">Glycosyltransferase</keyword>
<evidence type="ECO:0000256" key="1">
    <source>
        <dbReference type="ARBA" id="ARBA00004323"/>
    </source>
</evidence>
<evidence type="ECO:0000256" key="7">
    <source>
        <dbReference type="ARBA" id="ARBA00022676"/>
    </source>
</evidence>
<keyword evidence="16" id="KW-1015">Disulfide bond</keyword>
<dbReference type="OrthoDB" id="2019572at2759"/>
<accession>A0A7R9R203</accession>
<organism evidence="20">
    <name type="scientific">Oppiella nova</name>
    <dbReference type="NCBI Taxonomy" id="334625"/>
    <lineage>
        <taxon>Eukaryota</taxon>
        <taxon>Metazoa</taxon>
        <taxon>Ecdysozoa</taxon>
        <taxon>Arthropoda</taxon>
        <taxon>Chelicerata</taxon>
        <taxon>Arachnida</taxon>
        <taxon>Acari</taxon>
        <taxon>Acariformes</taxon>
        <taxon>Sarcoptiformes</taxon>
        <taxon>Oribatida</taxon>
        <taxon>Brachypylina</taxon>
        <taxon>Oppioidea</taxon>
        <taxon>Oppiidae</taxon>
        <taxon>Oppiella</taxon>
    </lineage>
</organism>
<evidence type="ECO:0000256" key="2">
    <source>
        <dbReference type="ARBA" id="ARBA00004648"/>
    </source>
</evidence>
<name>A0A7R9R203_9ACAR</name>
<dbReference type="AlphaFoldDB" id="A0A7R9R203"/>
<dbReference type="PANTHER" id="PTHR46025">
    <property type="entry name" value="XYLOSYLTRANSFERASE OXT"/>
    <property type="match status" value="1"/>
</dbReference>
<keyword evidence="8" id="KW-0808">Transferase</keyword>
<evidence type="ECO:0000256" key="18">
    <source>
        <dbReference type="ARBA" id="ARBA00042865"/>
    </source>
</evidence>
<keyword evidence="11" id="KW-0256">Endoplasmic reticulum</keyword>
<evidence type="ECO:0000256" key="4">
    <source>
        <dbReference type="ARBA" id="ARBA00005093"/>
    </source>
</evidence>
<comment type="pathway">
    <text evidence="3">Glycan metabolism; chondroitin sulfate biosynthesis.</text>
</comment>
<feature type="non-terminal residue" evidence="20">
    <location>
        <position position="1"/>
    </location>
</feature>
<keyword evidence="10" id="KW-0479">Metal-binding</keyword>
<evidence type="ECO:0000256" key="6">
    <source>
        <dbReference type="ARBA" id="ARBA00011972"/>
    </source>
</evidence>
<dbReference type="GO" id="GO:0015012">
    <property type="term" value="P:heparan sulfate proteoglycan biosynthetic process"/>
    <property type="evidence" value="ECO:0007669"/>
    <property type="project" value="UniProtKB-UniPathway"/>
</dbReference>
<keyword evidence="9" id="KW-0812">Transmembrane</keyword>
<evidence type="ECO:0000256" key="19">
    <source>
        <dbReference type="ARBA" id="ARBA00047847"/>
    </source>
</evidence>
<comment type="similarity">
    <text evidence="5">Belongs to the glycosyltransferase 14 family. XylT subfamily.</text>
</comment>
<dbReference type="GO" id="GO:0046872">
    <property type="term" value="F:metal ion binding"/>
    <property type="evidence" value="ECO:0007669"/>
    <property type="project" value="UniProtKB-KW"/>
</dbReference>
<evidence type="ECO:0000256" key="10">
    <source>
        <dbReference type="ARBA" id="ARBA00022723"/>
    </source>
</evidence>
<protein>
    <recommendedName>
        <fullName evidence="6">protein xylosyltransferase</fullName>
        <ecNumber evidence="6">2.4.2.26</ecNumber>
    </recommendedName>
    <alternativeName>
        <fullName evidence="18">Peptide O-xylosyltransferase</fullName>
    </alternativeName>
</protein>
<dbReference type="GO" id="GO:0000139">
    <property type="term" value="C:Golgi membrane"/>
    <property type="evidence" value="ECO:0007669"/>
    <property type="project" value="UniProtKB-SubCell"/>
</dbReference>
<evidence type="ECO:0000256" key="13">
    <source>
        <dbReference type="ARBA" id="ARBA00022989"/>
    </source>
</evidence>
<dbReference type="Proteomes" id="UP000728032">
    <property type="component" value="Unassembled WGS sequence"/>
</dbReference>
<dbReference type="Pfam" id="PF02485">
    <property type="entry name" value="Branch"/>
    <property type="match status" value="1"/>
</dbReference>
<evidence type="ECO:0000256" key="5">
    <source>
        <dbReference type="ARBA" id="ARBA00010195"/>
    </source>
</evidence>
<dbReference type="GO" id="GO:0005789">
    <property type="term" value="C:endoplasmic reticulum membrane"/>
    <property type="evidence" value="ECO:0007669"/>
    <property type="project" value="UniProtKB-SubCell"/>
</dbReference>
<dbReference type="EC" id="2.4.2.26" evidence="6"/>
<keyword evidence="17" id="KW-0325">Glycoprotein</keyword>
<sequence length="83" mass="9799">MPSLVTIPVDENDVRIVFLLTLNGRSLRQINRLLKNIYDPKHFYYIHIDSRQDYLFRELIKLESKLANVRVSRVRLSTIWGGA</sequence>
<keyword evidence="15" id="KW-0472">Membrane</keyword>
<dbReference type="GO" id="GO:0030158">
    <property type="term" value="F:protein xylosyltransferase activity"/>
    <property type="evidence" value="ECO:0007669"/>
    <property type="project" value="UniProtKB-EC"/>
</dbReference>
<evidence type="ECO:0000256" key="12">
    <source>
        <dbReference type="ARBA" id="ARBA00022968"/>
    </source>
</evidence>
<dbReference type="PANTHER" id="PTHR46025:SF3">
    <property type="entry name" value="XYLOSYLTRANSFERASE OXT"/>
    <property type="match status" value="1"/>
</dbReference>
<dbReference type="UniPathway" id="UPA00755"/>
<keyword evidence="21" id="KW-1185">Reference proteome</keyword>
<keyword evidence="14" id="KW-0333">Golgi apparatus</keyword>
<dbReference type="InterPro" id="IPR003406">
    <property type="entry name" value="Glyco_trans_14"/>
</dbReference>
<dbReference type="UniPathway" id="UPA00756"/>